<evidence type="ECO:0000256" key="11">
    <source>
        <dbReference type="ARBA" id="ARBA00022842"/>
    </source>
</evidence>
<evidence type="ECO:0000256" key="15">
    <source>
        <dbReference type="ARBA" id="ARBA00032605"/>
    </source>
</evidence>
<evidence type="ECO:0000256" key="10">
    <source>
        <dbReference type="ARBA" id="ARBA00022692"/>
    </source>
</evidence>
<organism evidence="21 22">
    <name type="scientific">Trinickia soli</name>
    <dbReference type="NCBI Taxonomy" id="380675"/>
    <lineage>
        <taxon>Bacteria</taxon>
        <taxon>Pseudomonadati</taxon>
        <taxon>Pseudomonadota</taxon>
        <taxon>Betaproteobacteria</taxon>
        <taxon>Burkholderiales</taxon>
        <taxon>Burkholderiaceae</taxon>
        <taxon>Trinickia</taxon>
    </lineage>
</organism>
<evidence type="ECO:0000256" key="16">
    <source>
        <dbReference type="ARBA" id="ARBA00032853"/>
    </source>
</evidence>
<dbReference type="Pfam" id="PF02654">
    <property type="entry name" value="CobS"/>
    <property type="match status" value="1"/>
</dbReference>
<feature type="transmembrane region" description="Helical" evidence="19">
    <location>
        <begin position="85"/>
        <end position="107"/>
    </location>
</feature>
<protein>
    <recommendedName>
        <fullName evidence="6 19">Adenosylcobinamide-GDP ribazoletransferase</fullName>
        <ecNumber evidence="5 19">2.7.8.26</ecNumber>
    </recommendedName>
    <alternativeName>
        <fullName evidence="16 19">Cobalamin synthase</fullName>
    </alternativeName>
    <alternativeName>
        <fullName evidence="15 19">Cobalamin-5'-phosphate synthase</fullName>
    </alternativeName>
</protein>
<dbReference type="EMBL" id="PNYB01000013">
    <property type="protein sequence ID" value="PMS22908.1"/>
    <property type="molecule type" value="Genomic_DNA"/>
</dbReference>
<comment type="subcellular location">
    <subcellularLocation>
        <location evidence="2 19">Cell membrane</location>
        <topology evidence="2 19">Multi-pass membrane protein</topology>
    </subcellularLocation>
</comment>
<dbReference type="GO" id="GO:0005886">
    <property type="term" value="C:plasma membrane"/>
    <property type="evidence" value="ECO:0007669"/>
    <property type="project" value="UniProtKB-SubCell"/>
</dbReference>
<feature type="region of interest" description="Disordered" evidence="20">
    <location>
        <begin position="1"/>
        <end position="23"/>
    </location>
</feature>
<evidence type="ECO:0000256" key="12">
    <source>
        <dbReference type="ARBA" id="ARBA00022989"/>
    </source>
</evidence>
<accession>A0A2N7W0H4</accession>
<evidence type="ECO:0000313" key="22">
    <source>
        <dbReference type="Proteomes" id="UP000235347"/>
    </source>
</evidence>
<keyword evidence="13 19" id="KW-0472">Membrane</keyword>
<dbReference type="HAMAP" id="MF_00719">
    <property type="entry name" value="CobS"/>
    <property type="match status" value="1"/>
</dbReference>
<comment type="cofactor">
    <cofactor evidence="1 19">
        <name>Mg(2+)</name>
        <dbReference type="ChEBI" id="CHEBI:18420"/>
    </cofactor>
</comment>
<dbReference type="InterPro" id="IPR003805">
    <property type="entry name" value="CobS"/>
</dbReference>
<comment type="catalytic activity">
    <reaction evidence="17 19">
        <text>alpha-ribazole + adenosylcob(III)inamide-GDP = adenosylcob(III)alamin + GMP + H(+)</text>
        <dbReference type="Rhea" id="RHEA:16049"/>
        <dbReference type="ChEBI" id="CHEBI:10329"/>
        <dbReference type="ChEBI" id="CHEBI:15378"/>
        <dbReference type="ChEBI" id="CHEBI:18408"/>
        <dbReference type="ChEBI" id="CHEBI:58115"/>
        <dbReference type="ChEBI" id="CHEBI:60487"/>
        <dbReference type="EC" id="2.7.8.26"/>
    </reaction>
</comment>
<dbReference type="EC" id="2.7.8.26" evidence="5 19"/>
<keyword evidence="8 19" id="KW-0169">Cobalamin biosynthesis</keyword>
<reference evidence="21 22" key="1">
    <citation type="submission" date="2018-01" db="EMBL/GenBank/DDBJ databases">
        <title>Whole genome analyses suggest that Burkholderia sensu lato contains two further novel genera in the rhizoxinica-symbiotica group Mycetohabitans gen. nov., and Trinickia gen. nov.: implications for the evolution of diazotrophy and nodulation in the Burkholderiaceae.</title>
        <authorList>
            <person name="Estrada-de los Santos P."/>
            <person name="Palmer M."/>
            <person name="Chavez-Ramirez B."/>
            <person name="Beukes C."/>
            <person name="Steenkamp E.T."/>
            <person name="Hirsch A.M."/>
            <person name="Manyaka P."/>
            <person name="Maluk M."/>
            <person name="Lafos M."/>
            <person name="Crook M."/>
            <person name="Gross E."/>
            <person name="Simon M.F."/>
            <person name="Bueno dos Reis Junior F."/>
            <person name="Poole P.S."/>
            <person name="Venter S.N."/>
            <person name="James E.K."/>
        </authorList>
    </citation>
    <scope>NUCLEOTIDE SEQUENCE [LARGE SCALE GENOMIC DNA]</scope>
    <source>
        <strain evidence="21 22">GP25-8</strain>
    </source>
</reference>
<evidence type="ECO:0000256" key="18">
    <source>
        <dbReference type="ARBA" id="ARBA00049504"/>
    </source>
</evidence>
<feature type="transmembrane region" description="Helical" evidence="19">
    <location>
        <begin position="185"/>
        <end position="204"/>
    </location>
</feature>
<comment type="pathway">
    <text evidence="3 19">Cofactor biosynthesis; adenosylcobalamin biosynthesis; adenosylcobalamin from cob(II)yrinate a,c-diamide: step 7/7.</text>
</comment>
<keyword evidence="12 19" id="KW-1133">Transmembrane helix</keyword>
<evidence type="ECO:0000256" key="6">
    <source>
        <dbReference type="ARBA" id="ARBA00015850"/>
    </source>
</evidence>
<comment type="catalytic activity">
    <reaction evidence="18 19">
        <text>alpha-ribazole 5'-phosphate + adenosylcob(III)inamide-GDP = adenosylcob(III)alamin 5'-phosphate + GMP + H(+)</text>
        <dbReference type="Rhea" id="RHEA:23560"/>
        <dbReference type="ChEBI" id="CHEBI:15378"/>
        <dbReference type="ChEBI" id="CHEBI:57918"/>
        <dbReference type="ChEBI" id="CHEBI:58115"/>
        <dbReference type="ChEBI" id="CHEBI:60487"/>
        <dbReference type="ChEBI" id="CHEBI:60493"/>
        <dbReference type="EC" id="2.7.8.26"/>
    </reaction>
</comment>
<keyword evidence="11 19" id="KW-0460">Magnesium</keyword>
<evidence type="ECO:0000256" key="4">
    <source>
        <dbReference type="ARBA" id="ARBA00010561"/>
    </source>
</evidence>
<evidence type="ECO:0000256" key="8">
    <source>
        <dbReference type="ARBA" id="ARBA00022573"/>
    </source>
</evidence>
<dbReference type="GO" id="GO:0009236">
    <property type="term" value="P:cobalamin biosynthetic process"/>
    <property type="evidence" value="ECO:0007669"/>
    <property type="project" value="UniProtKB-UniRule"/>
</dbReference>
<dbReference type="PANTHER" id="PTHR34148:SF1">
    <property type="entry name" value="ADENOSYLCOBINAMIDE-GDP RIBAZOLETRANSFERASE"/>
    <property type="match status" value="1"/>
</dbReference>
<evidence type="ECO:0000313" key="21">
    <source>
        <dbReference type="EMBL" id="PMS22908.1"/>
    </source>
</evidence>
<feature type="transmembrane region" description="Helical" evidence="19">
    <location>
        <begin position="157"/>
        <end position="179"/>
    </location>
</feature>
<comment type="caution">
    <text evidence="21">The sequence shown here is derived from an EMBL/GenBank/DDBJ whole genome shotgun (WGS) entry which is preliminary data.</text>
</comment>
<sequence>MTDAHGPRRDTARPTRFGQAGAARETGLEARRVRSRAQAATAARRAALRIELRYVIAAFGYFTRVPIPGAIALDSGSLAGAARYFSLVGALVGAVGALVYLAALLVFPASVAVLLSMAATLLLTGALHEDGLADCCDGLGGAMTRDDALRIMRDPRLGAFGAIGLVMTLALKWQALAALPAETAAWTMVGAHAASRALAASYMATHDYAREEGKAKSVARRMSKRSLVVVLALGLPWLLVPDWRAAVFGLAVAIALRFVLGRYFTRRLGGYTGDCLGFAQQIFELTLYLCSLAWISF</sequence>
<dbReference type="GO" id="GO:0008818">
    <property type="term" value="F:cobalamin 5'-phosphate synthase activity"/>
    <property type="evidence" value="ECO:0007669"/>
    <property type="project" value="UniProtKB-UniRule"/>
</dbReference>
<evidence type="ECO:0000256" key="19">
    <source>
        <dbReference type="HAMAP-Rule" id="MF_00719"/>
    </source>
</evidence>
<dbReference type="PANTHER" id="PTHR34148">
    <property type="entry name" value="ADENOSYLCOBINAMIDE-GDP RIBAZOLETRANSFERASE"/>
    <property type="match status" value="1"/>
</dbReference>
<dbReference type="RefSeq" id="WP_102610938.1">
    <property type="nucleotide sequence ID" value="NZ_CADIKD010000009.1"/>
</dbReference>
<evidence type="ECO:0000256" key="2">
    <source>
        <dbReference type="ARBA" id="ARBA00004651"/>
    </source>
</evidence>
<evidence type="ECO:0000256" key="5">
    <source>
        <dbReference type="ARBA" id="ARBA00013200"/>
    </source>
</evidence>
<keyword evidence="7 19" id="KW-1003">Cell membrane</keyword>
<keyword evidence="22" id="KW-1185">Reference proteome</keyword>
<evidence type="ECO:0000256" key="20">
    <source>
        <dbReference type="SAM" id="MobiDB-lite"/>
    </source>
</evidence>
<evidence type="ECO:0000256" key="13">
    <source>
        <dbReference type="ARBA" id="ARBA00023136"/>
    </source>
</evidence>
<evidence type="ECO:0000256" key="7">
    <source>
        <dbReference type="ARBA" id="ARBA00022475"/>
    </source>
</evidence>
<gene>
    <name evidence="19" type="primary">cobS</name>
    <name evidence="21" type="ORF">C0Z19_16690</name>
</gene>
<evidence type="ECO:0000256" key="1">
    <source>
        <dbReference type="ARBA" id="ARBA00001946"/>
    </source>
</evidence>
<evidence type="ECO:0000256" key="3">
    <source>
        <dbReference type="ARBA" id="ARBA00004663"/>
    </source>
</evidence>
<dbReference type="Proteomes" id="UP000235347">
    <property type="component" value="Unassembled WGS sequence"/>
</dbReference>
<evidence type="ECO:0000256" key="9">
    <source>
        <dbReference type="ARBA" id="ARBA00022679"/>
    </source>
</evidence>
<name>A0A2N7W0H4_9BURK</name>
<feature type="compositionally biased region" description="Basic and acidic residues" evidence="20">
    <location>
        <begin position="1"/>
        <end position="13"/>
    </location>
</feature>
<dbReference type="NCBIfam" id="NF001277">
    <property type="entry name" value="PRK00235.1-3"/>
    <property type="match status" value="1"/>
</dbReference>
<dbReference type="AlphaFoldDB" id="A0A2N7W0H4"/>
<dbReference type="NCBIfam" id="TIGR00317">
    <property type="entry name" value="cobS"/>
    <property type="match status" value="1"/>
</dbReference>
<comment type="similarity">
    <text evidence="4 19">Belongs to the CobS family.</text>
</comment>
<keyword evidence="10 19" id="KW-0812">Transmembrane</keyword>
<dbReference type="GO" id="GO:0051073">
    <property type="term" value="F:adenosylcobinamide-GDP ribazoletransferase activity"/>
    <property type="evidence" value="ECO:0007669"/>
    <property type="project" value="UniProtKB-UniRule"/>
</dbReference>
<feature type="transmembrane region" description="Helical" evidence="19">
    <location>
        <begin position="225"/>
        <end position="240"/>
    </location>
</feature>
<comment type="function">
    <text evidence="14 19">Joins adenosylcobinamide-GDP and alpha-ribazole to generate adenosylcobalamin (Ado-cobalamin). Also synthesizes adenosylcobalamin 5'-phosphate from adenosylcobinamide-GDP and alpha-ribazole 5'-phosphate.</text>
</comment>
<evidence type="ECO:0000256" key="14">
    <source>
        <dbReference type="ARBA" id="ARBA00025228"/>
    </source>
</evidence>
<dbReference type="UniPathway" id="UPA00148">
    <property type="reaction ID" value="UER00238"/>
</dbReference>
<evidence type="ECO:0000256" key="17">
    <source>
        <dbReference type="ARBA" id="ARBA00048623"/>
    </source>
</evidence>
<proteinExistence type="inferred from homology"/>
<feature type="transmembrane region" description="Helical" evidence="19">
    <location>
        <begin position="54"/>
        <end position="73"/>
    </location>
</feature>
<feature type="transmembrane region" description="Helical" evidence="19">
    <location>
        <begin position="246"/>
        <end position="264"/>
    </location>
</feature>
<keyword evidence="9 19" id="KW-0808">Transferase</keyword>